<dbReference type="Pfam" id="PF01520">
    <property type="entry name" value="Amidase_3"/>
    <property type="match status" value="1"/>
</dbReference>
<dbReference type="SMART" id="SM00646">
    <property type="entry name" value="Ami_3"/>
    <property type="match status" value="1"/>
</dbReference>
<evidence type="ECO:0000256" key="3">
    <source>
        <dbReference type="ARBA" id="ARBA00022801"/>
    </source>
</evidence>
<reference evidence="6 7" key="1">
    <citation type="journal article" date="2018" name="Sci. Rep.">
        <title>Rhizobium tumorigenes sp. nov., a novel plant tumorigenic bacterium isolated from cane gall tumors on thornless blackberry.</title>
        <authorList>
            <person name="Kuzmanovi N."/>
            <person name="Smalla K."/>
            <person name="Gronow S."/>
            <person name="PuBawska J."/>
        </authorList>
    </citation>
    <scope>NUCLEOTIDE SEQUENCE [LARGE SCALE GENOMIC DNA]</scope>
    <source>
        <strain evidence="6 7">CCBAU 85046</strain>
    </source>
</reference>
<keyword evidence="3" id="KW-0378">Hydrolase</keyword>
<proteinExistence type="predicted"/>
<dbReference type="InterPro" id="IPR002901">
    <property type="entry name" value="MGlyc_endo_b_GlcNAc-like_dom"/>
</dbReference>
<dbReference type="Gene3D" id="3.40.630.40">
    <property type="entry name" value="Zn-dependent exopeptidases"/>
    <property type="match status" value="1"/>
</dbReference>
<name>A0A2W4E816_9HYPH</name>
<dbReference type="AlphaFoldDB" id="A0A2W4E816"/>
<dbReference type="OrthoDB" id="7323510at2"/>
<dbReference type="PANTHER" id="PTHR30404">
    <property type="entry name" value="N-ACETYLMURAMOYL-L-ALANINE AMIDASE"/>
    <property type="match status" value="1"/>
</dbReference>
<comment type="caution">
    <text evidence="6">The sequence shown here is derived from an EMBL/GenBank/DDBJ whole genome shotgun (WGS) entry which is preliminary data.</text>
</comment>
<organism evidence="6 7">
    <name type="scientific">Rhizobium tubonense</name>
    <dbReference type="NCBI Taxonomy" id="484088"/>
    <lineage>
        <taxon>Bacteria</taxon>
        <taxon>Pseudomonadati</taxon>
        <taxon>Pseudomonadota</taxon>
        <taxon>Alphaproteobacteria</taxon>
        <taxon>Hyphomicrobiales</taxon>
        <taxon>Rhizobiaceae</taxon>
        <taxon>Rhizobium/Agrobacterium group</taxon>
        <taxon>Rhizobium</taxon>
    </lineage>
</organism>
<dbReference type="EC" id="3.5.1.28" evidence="2"/>
<feature type="region of interest" description="Disordered" evidence="4">
    <location>
        <begin position="306"/>
        <end position="332"/>
    </location>
</feature>
<evidence type="ECO:0000313" key="6">
    <source>
        <dbReference type="EMBL" id="PZM07960.1"/>
    </source>
</evidence>
<gene>
    <name evidence="6" type="ORF">CPY51_29830</name>
</gene>
<dbReference type="GO" id="GO:0009253">
    <property type="term" value="P:peptidoglycan catabolic process"/>
    <property type="evidence" value="ECO:0007669"/>
    <property type="project" value="InterPro"/>
</dbReference>
<sequence length="390" mass="43253">MAANELLKRLVTIFSDDDLRHPQLRGIVLAQWMLESGRATSELSVKHYNFGGLKWRKEMAGFATRIQYEAHDGADFYCKFATIENFITGYWVFLNRSPYSGWEANVSTPEEFIKFIGPIYAGDESYADKVISLLPEATSLLEQAVRARADGPHGDQENDDGRGDDLGVIVIDPGHGGIQNLPGSDANHAISVSGVKEKKLALDFSLILRDQIYARAQRSERLKVVMTRETDKNLPGKERARFAFDHKAKLFLCLHFNGSQSGSARGTETYYRAKENGNINLQDDMTFAQAVQTALFKQLKALDSGARDRGIKPDNQGNPSLPGFGVLNDHNLGNDERRDPCRAAYIEAEFITNPSVEKLLISGPDAVNNRTLAMAAVADAVLQQMRAIRS</sequence>
<evidence type="ECO:0000313" key="7">
    <source>
        <dbReference type="Proteomes" id="UP000248925"/>
    </source>
</evidence>
<dbReference type="Proteomes" id="UP000248925">
    <property type="component" value="Unassembled WGS sequence"/>
</dbReference>
<accession>A0A2W4E816</accession>
<evidence type="ECO:0000256" key="4">
    <source>
        <dbReference type="SAM" id="MobiDB-lite"/>
    </source>
</evidence>
<dbReference type="EMBL" id="PCDP01000076">
    <property type="protein sequence ID" value="PZM07960.1"/>
    <property type="molecule type" value="Genomic_DNA"/>
</dbReference>
<dbReference type="GO" id="GO:0004040">
    <property type="term" value="F:amidase activity"/>
    <property type="evidence" value="ECO:0007669"/>
    <property type="project" value="InterPro"/>
</dbReference>
<evidence type="ECO:0000259" key="5">
    <source>
        <dbReference type="SMART" id="SM00646"/>
    </source>
</evidence>
<dbReference type="Gene3D" id="1.10.530.10">
    <property type="match status" value="1"/>
</dbReference>
<feature type="domain" description="MurNAc-LAA" evidence="5">
    <location>
        <begin position="240"/>
        <end position="382"/>
    </location>
</feature>
<comment type="catalytic activity">
    <reaction evidence="1">
        <text>Hydrolyzes the link between N-acetylmuramoyl residues and L-amino acid residues in certain cell-wall glycopeptides.</text>
        <dbReference type="EC" id="3.5.1.28"/>
    </reaction>
</comment>
<dbReference type="SUPFAM" id="SSF53187">
    <property type="entry name" value="Zn-dependent exopeptidases"/>
    <property type="match status" value="1"/>
</dbReference>
<protein>
    <recommendedName>
        <fullName evidence="2">N-acetylmuramoyl-L-alanine amidase</fullName>
        <ecNumber evidence="2">3.5.1.28</ecNumber>
    </recommendedName>
</protein>
<dbReference type="InterPro" id="IPR002508">
    <property type="entry name" value="MurNAc-LAA_cat"/>
</dbReference>
<dbReference type="GO" id="GO:0030288">
    <property type="term" value="C:outer membrane-bounded periplasmic space"/>
    <property type="evidence" value="ECO:0007669"/>
    <property type="project" value="TreeGrafter"/>
</dbReference>
<dbReference type="RefSeq" id="WP_111163999.1">
    <property type="nucleotide sequence ID" value="NZ_PCDP01000076.1"/>
</dbReference>
<keyword evidence="7" id="KW-1185">Reference proteome</keyword>
<dbReference type="CDD" id="cd02696">
    <property type="entry name" value="MurNAc-LAA"/>
    <property type="match status" value="1"/>
</dbReference>
<dbReference type="InterPro" id="IPR050695">
    <property type="entry name" value="N-acetylmuramoyl_amidase_3"/>
</dbReference>
<dbReference type="Pfam" id="PF01832">
    <property type="entry name" value="Glucosaminidase"/>
    <property type="match status" value="1"/>
</dbReference>
<dbReference type="GO" id="GO:0008745">
    <property type="term" value="F:N-acetylmuramoyl-L-alanine amidase activity"/>
    <property type="evidence" value="ECO:0007669"/>
    <property type="project" value="UniProtKB-EC"/>
</dbReference>
<dbReference type="PANTHER" id="PTHR30404:SF0">
    <property type="entry name" value="N-ACETYLMURAMOYL-L-ALANINE AMIDASE AMIC"/>
    <property type="match status" value="1"/>
</dbReference>
<evidence type="ECO:0000256" key="1">
    <source>
        <dbReference type="ARBA" id="ARBA00001561"/>
    </source>
</evidence>
<evidence type="ECO:0000256" key="2">
    <source>
        <dbReference type="ARBA" id="ARBA00011901"/>
    </source>
</evidence>